<evidence type="ECO:0000313" key="2">
    <source>
        <dbReference type="Proteomes" id="UP000319342"/>
    </source>
</evidence>
<keyword evidence="2" id="KW-1185">Reference proteome</keyword>
<dbReference type="RefSeq" id="WP_145191303.1">
    <property type="nucleotide sequence ID" value="NZ_CP036290.1"/>
</dbReference>
<dbReference type="SUPFAM" id="SSF69318">
    <property type="entry name" value="Integrin alpha N-terminal domain"/>
    <property type="match status" value="1"/>
</dbReference>
<reference evidence="1 2" key="1">
    <citation type="submission" date="2019-02" db="EMBL/GenBank/DDBJ databases">
        <title>Deep-cultivation of Planctomycetes and their phenomic and genomic characterization uncovers novel biology.</title>
        <authorList>
            <person name="Wiegand S."/>
            <person name="Jogler M."/>
            <person name="Boedeker C."/>
            <person name="Pinto D."/>
            <person name="Vollmers J."/>
            <person name="Rivas-Marin E."/>
            <person name="Kohn T."/>
            <person name="Peeters S.H."/>
            <person name="Heuer A."/>
            <person name="Rast P."/>
            <person name="Oberbeckmann S."/>
            <person name="Bunk B."/>
            <person name="Jeske O."/>
            <person name="Meyerdierks A."/>
            <person name="Storesund J.E."/>
            <person name="Kallscheuer N."/>
            <person name="Luecker S."/>
            <person name="Lage O.M."/>
            <person name="Pohl T."/>
            <person name="Merkel B.J."/>
            <person name="Hornburger P."/>
            <person name="Mueller R.-W."/>
            <person name="Bruemmer F."/>
            <person name="Labrenz M."/>
            <person name="Spormann A.M."/>
            <person name="Op den Camp H."/>
            <person name="Overmann J."/>
            <person name="Amann R."/>
            <person name="Jetten M.S.M."/>
            <person name="Mascher T."/>
            <person name="Medema M.H."/>
            <person name="Devos D.P."/>
            <person name="Kaster A.-K."/>
            <person name="Ovreas L."/>
            <person name="Rohde M."/>
            <person name="Galperin M.Y."/>
            <person name="Jogler C."/>
        </authorList>
    </citation>
    <scope>NUCLEOTIDE SEQUENCE [LARGE SCALE GENOMIC DNA]</scope>
    <source>
        <strain evidence="1 2">Pla163</strain>
    </source>
</reference>
<dbReference type="AlphaFoldDB" id="A0A518D4A1"/>
<protein>
    <submittedName>
        <fullName evidence="1">FG-GAP repeat protein</fullName>
    </submittedName>
</protein>
<proteinExistence type="predicted"/>
<dbReference type="InterPro" id="IPR028994">
    <property type="entry name" value="Integrin_alpha_N"/>
</dbReference>
<organism evidence="1 2">
    <name type="scientific">Rohdeia mirabilis</name>
    <dbReference type="NCBI Taxonomy" id="2528008"/>
    <lineage>
        <taxon>Bacteria</taxon>
        <taxon>Pseudomonadati</taxon>
        <taxon>Planctomycetota</taxon>
        <taxon>Planctomycetia</taxon>
        <taxon>Planctomycetia incertae sedis</taxon>
        <taxon>Rohdeia</taxon>
    </lineage>
</organism>
<gene>
    <name evidence="1" type="ORF">Pla163_34580</name>
</gene>
<dbReference type="Proteomes" id="UP000319342">
    <property type="component" value="Chromosome"/>
</dbReference>
<evidence type="ECO:0000313" key="1">
    <source>
        <dbReference type="EMBL" id="QDU86307.1"/>
    </source>
</evidence>
<sequence length="810" mass="82853">MSTAAALAALLSLSLAPSTPDVTARLPLAPPAQDERWIGMLDLAGEPCLVGWGPRGAFPAAVHADADGLHAQVGAHVALALDPVLGAALDVDGDGRESWWCVQDGVLVELVVTDDGALERGATVASISGAVLGFVDGALPIVATPSGEEVVGTLVQTPGGIVLEHLWSAPSRSRTAARGASGDLLIAVDATGNGWVVGEGALAVDLPFELRSLRALSNADETLVLLAETVDGACLRFVAVSASDGSLRGTFAPVALEGGAAELENATALDLDGDGDIDLARFVPGTGLVARTAWGLAGYLAPRTLTTAGADASTGASSVRRFARLERGGASERPAGVLALTPDAVQRVDGSGLDAQAAPLDGGQVEALDLDGDGDADLVLFDPEQGAFIGRNDATGTFTFQPIAAAPTALVPTERDGRFDLVGRDARGWFVVESRPDGRHDPESRRAIALPLRADAFLAGDLDGDGTSELVGDGSVFARGPLGEWEDVAPAPWDVLCLADVDGDGRDDAFTLYPSGRLVNVVAATAGLALDRTLFGIAVDAPVDAIVHLPAANGAAAVIAVATGAVCHLVEQRAGTWIEVARVSLALDAADGEPLHLDVVPGTDGEPSELLVANGDGRVQRVYRVAGGDEWRAGTVRRAPLGTVATDVDGDGDTDLVGLDHGLQTWAGTRHAGDDAGRIQQYGAGELGSDGQMPLLGARGPVRASTAPGEVRLVGVLGGATLFVAVTPFDWVLDQRHSSWTGIFDATQLSWIGGRADGRFGEPGVGRWTFGLDFLPGLVGRTLIGQAFVLDDGAIGGISASNRVAVTFGR</sequence>
<accession>A0A518D4A1</accession>
<dbReference type="EMBL" id="CP036290">
    <property type="protein sequence ID" value="QDU86307.1"/>
    <property type="molecule type" value="Genomic_DNA"/>
</dbReference>
<name>A0A518D4A1_9BACT</name>